<reference evidence="2 3" key="2">
    <citation type="journal article" date="2011" name="Stand. Genomic Sci.">
        <title>Complete genome sequence of Tolumonas auensis type strain (TA 4).</title>
        <authorList>
            <person name="Chertkov O."/>
            <person name="Copeland A."/>
            <person name="Lucas S."/>
            <person name="Lapidus A."/>
            <person name="Berry K.W."/>
            <person name="Detter J.C."/>
            <person name="Del Rio T.G."/>
            <person name="Hammon N."/>
            <person name="Dalin E."/>
            <person name="Tice H."/>
            <person name="Pitluck S."/>
            <person name="Richardson P."/>
            <person name="Bruce D."/>
            <person name="Goodwin L."/>
            <person name="Han C."/>
            <person name="Tapia R."/>
            <person name="Saunders E."/>
            <person name="Schmutz J."/>
            <person name="Brettin T."/>
            <person name="Larimer F."/>
            <person name="Land M."/>
            <person name="Hauser L."/>
            <person name="Spring S."/>
            <person name="Rohde M."/>
            <person name="Kyrpides N.C."/>
            <person name="Ivanova N."/>
            <person name="Goker M."/>
            <person name="Beller H.R."/>
            <person name="Klenk H.P."/>
            <person name="Woyke T."/>
        </authorList>
    </citation>
    <scope>NUCLEOTIDE SEQUENCE [LARGE SCALE GENOMIC DNA]</scope>
    <source>
        <strain evidence="3">DSM 9187 / TA4</strain>
    </source>
</reference>
<name>C4LF27_TOLAT</name>
<dbReference type="EMBL" id="CP001616">
    <property type="protein sequence ID" value="ACQ93194.1"/>
    <property type="molecule type" value="Genomic_DNA"/>
</dbReference>
<reference evidence="3" key="1">
    <citation type="submission" date="2009-05" db="EMBL/GenBank/DDBJ databases">
        <title>Complete sequence of Tolumonas auensis DSM 9187.</title>
        <authorList>
            <consortium name="US DOE Joint Genome Institute"/>
            <person name="Lucas S."/>
            <person name="Copeland A."/>
            <person name="Lapidus A."/>
            <person name="Glavina del Rio T."/>
            <person name="Tice H."/>
            <person name="Bruce D."/>
            <person name="Goodwin L."/>
            <person name="Pitluck S."/>
            <person name="Chertkov O."/>
            <person name="Brettin T."/>
            <person name="Detter J.C."/>
            <person name="Han C."/>
            <person name="Larimer F."/>
            <person name="Land M."/>
            <person name="Hauser L."/>
            <person name="Kyrpides N."/>
            <person name="Mikhailova N."/>
            <person name="Spring S."/>
            <person name="Beller H."/>
        </authorList>
    </citation>
    <scope>NUCLEOTIDE SEQUENCE [LARGE SCALE GENOMIC DNA]</scope>
    <source>
        <strain evidence="3">DSM 9187 / TA4</strain>
    </source>
</reference>
<evidence type="ECO:0000256" key="1">
    <source>
        <dbReference type="SAM" id="MobiDB-lite"/>
    </source>
</evidence>
<dbReference type="Pfam" id="PF03889">
    <property type="entry name" value="ArfA"/>
    <property type="match status" value="1"/>
</dbReference>
<accession>C4LF27</accession>
<dbReference type="GO" id="GO:0072344">
    <property type="term" value="P:rescue of stalled ribosome"/>
    <property type="evidence" value="ECO:0007669"/>
    <property type="project" value="InterPro"/>
</dbReference>
<keyword evidence="3" id="KW-1185">Reference proteome</keyword>
<dbReference type="HOGENOM" id="CLU_170842_1_0_6"/>
<evidence type="ECO:0000313" key="2">
    <source>
        <dbReference type="EMBL" id="ACQ93194.1"/>
    </source>
</evidence>
<gene>
    <name evidence="2" type="ordered locus">Tola_1583</name>
</gene>
<proteinExistence type="predicted"/>
<evidence type="ECO:0000313" key="3">
    <source>
        <dbReference type="Proteomes" id="UP000009073"/>
    </source>
</evidence>
<dbReference type="Proteomes" id="UP000009073">
    <property type="component" value="Chromosome"/>
</dbReference>
<dbReference type="InterPro" id="IPR005589">
    <property type="entry name" value="ArfA"/>
</dbReference>
<dbReference type="STRING" id="595494.Tola_1583"/>
<dbReference type="eggNOG" id="COG3036">
    <property type="taxonomic scope" value="Bacteria"/>
</dbReference>
<evidence type="ECO:0008006" key="4">
    <source>
        <dbReference type="Google" id="ProtNLM"/>
    </source>
</evidence>
<feature type="compositionally biased region" description="Basic and acidic residues" evidence="1">
    <location>
        <begin position="53"/>
        <end position="63"/>
    </location>
</feature>
<organism evidence="2 3">
    <name type="scientific">Tolumonas auensis (strain DSM 9187 / NBRC 110442 / TA 4)</name>
    <dbReference type="NCBI Taxonomy" id="595494"/>
    <lineage>
        <taxon>Bacteria</taxon>
        <taxon>Pseudomonadati</taxon>
        <taxon>Pseudomonadota</taxon>
        <taxon>Gammaproteobacteria</taxon>
        <taxon>Aeromonadales</taxon>
        <taxon>Aeromonadaceae</taxon>
        <taxon>Tolumonas</taxon>
    </lineage>
</organism>
<protein>
    <recommendedName>
        <fullName evidence="4">Alternative ribosome-rescue factor A</fullName>
    </recommendedName>
</protein>
<dbReference type="KEGG" id="tau:Tola_1583"/>
<sequence length="63" mass="7333">MKSKTSHTGYQHQRGAITDNHLQALVTDKLFRSRVEENIKGKGSYRRHAKHRRQDEFSLKIAA</sequence>
<dbReference type="AlphaFoldDB" id="C4LF27"/>
<dbReference type="RefSeq" id="WP_015878665.1">
    <property type="nucleotide sequence ID" value="NC_012691.1"/>
</dbReference>
<feature type="compositionally biased region" description="Basic residues" evidence="1">
    <location>
        <begin position="43"/>
        <end position="52"/>
    </location>
</feature>
<feature type="region of interest" description="Disordered" evidence="1">
    <location>
        <begin position="41"/>
        <end position="63"/>
    </location>
</feature>
<dbReference type="OrthoDB" id="8603552at2"/>